<dbReference type="PANTHER" id="PTHR11620">
    <property type="entry name" value="60S RIBOSOMAL PROTEIN L23A"/>
    <property type="match status" value="1"/>
</dbReference>
<dbReference type="HAMAP" id="MF_01369_B">
    <property type="entry name" value="Ribosomal_uL23_B"/>
    <property type="match status" value="1"/>
</dbReference>
<proteinExistence type="inferred from homology"/>
<keyword evidence="8" id="KW-1185">Reference proteome</keyword>
<evidence type="ECO:0000256" key="6">
    <source>
        <dbReference type="HAMAP-Rule" id="MF_01369"/>
    </source>
</evidence>
<dbReference type="Proteomes" id="UP000188273">
    <property type="component" value="Chromosome"/>
</dbReference>
<name>A0A1Q2HPN5_9BACT</name>
<evidence type="ECO:0000256" key="4">
    <source>
        <dbReference type="ARBA" id="ARBA00022980"/>
    </source>
</evidence>
<dbReference type="STRING" id="1940790.L21SP3_01234"/>
<dbReference type="SUPFAM" id="SSF54189">
    <property type="entry name" value="Ribosomal proteins S24e, L23 and L15e"/>
    <property type="match status" value="1"/>
</dbReference>
<dbReference type="KEGG" id="pbu:L21SP3_01234"/>
<evidence type="ECO:0000256" key="2">
    <source>
        <dbReference type="ARBA" id="ARBA00022730"/>
    </source>
</evidence>
<dbReference type="GO" id="GO:0006412">
    <property type="term" value="P:translation"/>
    <property type="evidence" value="ECO:0007669"/>
    <property type="project" value="UniProtKB-UniRule"/>
</dbReference>
<evidence type="ECO:0000313" key="8">
    <source>
        <dbReference type="Proteomes" id="UP000188273"/>
    </source>
</evidence>
<evidence type="ECO:0000256" key="3">
    <source>
        <dbReference type="ARBA" id="ARBA00022884"/>
    </source>
</evidence>
<comment type="subunit">
    <text evidence="6">Part of the 50S ribosomal subunit. Contacts protein L29, and trigger factor when it is bound to the ribosome.</text>
</comment>
<keyword evidence="2 6" id="KW-0699">rRNA-binding</keyword>
<dbReference type="GO" id="GO:1990904">
    <property type="term" value="C:ribonucleoprotein complex"/>
    <property type="evidence" value="ECO:0007669"/>
    <property type="project" value="UniProtKB-KW"/>
</dbReference>
<dbReference type="InterPro" id="IPR012678">
    <property type="entry name" value="Ribosomal_uL23/eL15/eS24_sf"/>
</dbReference>
<accession>A0A1Q2HPN5</accession>
<evidence type="ECO:0000256" key="1">
    <source>
        <dbReference type="ARBA" id="ARBA00006700"/>
    </source>
</evidence>
<dbReference type="GO" id="GO:0005840">
    <property type="term" value="C:ribosome"/>
    <property type="evidence" value="ECO:0007669"/>
    <property type="project" value="UniProtKB-KW"/>
</dbReference>
<evidence type="ECO:0000256" key="5">
    <source>
        <dbReference type="ARBA" id="ARBA00023274"/>
    </source>
</evidence>
<dbReference type="Pfam" id="PF00276">
    <property type="entry name" value="Ribosomal_L23"/>
    <property type="match status" value="1"/>
</dbReference>
<sequence length="92" mass="10770">MDYCNVIIKPIITEQSMHYATSKNAYAFEVNKKANKLQIRKAVEDIYGVKVEKVRTMNRKGKTRRRGRSFGMTPSWKKAVVVLNEEDRIDLY</sequence>
<dbReference type="AlphaFoldDB" id="A0A1Q2HPN5"/>
<evidence type="ECO:0000313" key="7">
    <source>
        <dbReference type="EMBL" id="AQQ09429.1"/>
    </source>
</evidence>
<protein>
    <recommendedName>
        <fullName evidence="6">Large ribosomal subunit protein uL23</fullName>
    </recommendedName>
</protein>
<dbReference type="EMBL" id="CP019633">
    <property type="protein sequence ID" value="AQQ09429.1"/>
    <property type="molecule type" value="Genomic_DNA"/>
</dbReference>
<comment type="similarity">
    <text evidence="1 6">Belongs to the universal ribosomal protein uL23 family.</text>
</comment>
<keyword evidence="4 6" id="KW-0689">Ribosomal protein</keyword>
<organism evidence="7 8">
    <name type="scientific">Sedimentisphaera cyanobacteriorum</name>
    <dbReference type="NCBI Taxonomy" id="1940790"/>
    <lineage>
        <taxon>Bacteria</taxon>
        <taxon>Pseudomonadati</taxon>
        <taxon>Planctomycetota</taxon>
        <taxon>Phycisphaerae</taxon>
        <taxon>Sedimentisphaerales</taxon>
        <taxon>Sedimentisphaeraceae</taxon>
        <taxon>Sedimentisphaera</taxon>
    </lineage>
</organism>
<dbReference type="InterPro" id="IPR012677">
    <property type="entry name" value="Nucleotide-bd_a/b_plait_sf"/>
</dbReference>
<keyword evidence="3 6" id="KW-0694">RNA-binding</keyword>
<dbReference type="GO" id="GO:0019843">
    <property type="term" value="F:rRNA binding"/>
    <property type="evidence" value="ECO:0007669"/>
    <property type="project" value="UniProtKB-UniRule"/>
</dbReference>
<dbReference type="InterPro" id="IPR013025">
    <property type="entry name" value="Ribosomal_uL23-like"/>
</dbReference>
<comment type="function">
    <text evidence="6">One of the early assembly proteins it binds 23S rRNA. One of the proteins that surrounds the polypeptide exit tunnel on the outside of the ribosome. Forms the main docking site for trigger factor binding to the ribosome.</text>
</comment>
<dbReference type="OrthoDB" id="9793353at2"/>
<keyword evidence="5 6" id="KW-0687">Ribonucleoprotein</keyword>
<dbReference type="GO" id="GO:0003735">
    <property type="term" value="F:structural constituent of ribosome"/>
    <property type="evidence" value="ECO:0007669"/>
    <property type="project" value="InterPro"/>
</dbReference>
<dbReference type="NCBIfam" id="NF004363">
    <property type="entry name" value="PRK05738.2-4"/>
    <property type="match status" value="1"/>
</dbReference>
<gene>
    <name evidence="6 7" type="primary">rplW</name>
    <name evidence="7" type="ORF">L21SP3_01234</name>
</gene>
<reference evidence="8" key="1">
    <citation type="submission" date="2017-02" db="EMBL/GenBank/DDBJ databases">
        <title>Comparative genomics and description of representatives of a novel lineage of planctomycetes thriving in anoxic sediments.</title>
        <authorList>
            <person name="Spring S."/>
            <person name="Bunk B."/>
            <person name="Sproer C."/>
            <person name="Klenk H.-P."/>
        </authorList>
    </citation>
    <scope>NUCLEOTIDE SEQUENCE [LARGE SCALE GENOMIC DNA]</scope>
    <source>
        <strain evidence="8">L21-RPul-D3</strain>
    </source>
</reference>
<dbReference type="FunFam" id="3.30.70.330:FF:000001">
    <property type="entry name" value="50S ribosomal protein L23"/>
    <property type="match status" value="1"/>
</dbReference>
<dbReference type="Gene3D" id="3.30.70.330">
    <property type="match status" value="1"/>
</dbReference>
<dbReference type="RefSeq" id="WP_077540024.1">
    <property type="nucleotide sequence ID" value="NZ_CP019633.1"/>
</dbReference>